<comment type="caution">
    <text evidence="2">The sequence shown here is derived from an EMBL/GenBank/DDBJ whole genome shotgun (WGS) entry which is preliminary data.</text>
</comment>
<dbReference type="EMBL" id="CAOQHR010000005">
    <property type="protein sequence ID" value="CAI6335028.1"/>
    <property type="molecule type" value="Genomic_DNA"/>
</dbReference>
<keyword evidence="3" id="KW-1185">Reference proteome</keyword>
<dbReference type="AlphaFoldDB" id="A0A9W4XKJ9"/>
<reference evidence="2" key="1">
    <citation type="submission" date="2023-01" db="EMBL/GenBank/DDBJ databases">
        <authorList>
            <person name="Van Ghelder C."/>
            <person name="Rancurel C."/>
        </authorList>
    </citation>
    <scope>NUCLEOTIDE SEQUENCE</scope>
    <source>
        <strain evidence="2">CNCM I-4278</strain>
    </source>
</reference>
<feature type="transmembrane region" description="Helical" evidence="1">
    <location>
        <begin position="67"/>
        <end position="91"/>
    </location>
</feature>
<accession>A0A9W4XKJ9</accession>
<feature type="transmembrane region" description="Helical" evidence="1">
    <location>
        <begin position="12"/>
        <end position="30"/>
    </location>
</feature>
<proteinExistence type="predicted"/>
<protein>
    <submittedName>
        <fullName evidence="2">Uncharacterized protein</fullName>
    </submittedName>
</protein>
<sequence>MTRRYSGVPMRFCRILMISVALSMRARYVSLKAGSVERGMVVAGSVKVVKVVRRWGSDEARDSMESLWVSVSMSVMVAVLGYSDEIFMIFVSRRIRPERRVMRRWIAVGRVAFAGLGDGENPPHSSSDF</sequence>
<evidence type="ECO:0000313" key="3">
    <source>
        <dbReference type="Proteomes" id="UP001152607"/>
    </source>
</evidence>
<name>A0A9W4XKJ9_9PLEO</name>
<keyword evidence="1" id="KW-1133">Transmembrane helix</keyword>
<dbReference type="Proteomes" id="UP001152607">
    <property type="component" value="Unassembled WGS sequence"/>
</dbReference>
<keyword evidence="1" id="KW-0812">Transmembrane</keyword>
<gene>
    <name evidence="2" type="ORF">PDIGIT_LOCUS8103</name>
</gene>
<keyword evidence="1" id="KW-0472">Membrane</keyword>
<organism evidence="2 3">
    <name type="scientific">Periconia digitata</name>
    <dbReference type="NCBI Taxonomy" id="1303443"/>
    <lineage>
        <taxon>Eukaryota</taxon>
        <taxon>Fungi</taxon>
        <taxon>Dikarya</taxon>
        <taxon>Ascomycota</taxon>
        <taxon>Pezizomycotina</taxon>
        <taxon>Dothideomycetes</taxon>
        <taxon>Pleosporomycetidae</taxon>
        <taxon>Pleosporales</taxon>
        <taxon>Massarineae</taxon>
        <taxon>Periconiaceae</taxon>
        <taxon>Periconia</taxon>
    </lineage>
</organism>
<evidence type="ECO:0000256" key="1">
    <source>
        <dbReference type="SAM" id="Phobius"/>
    </source>
</evidence>
<evidence type="ECO:0000313" key="2">
    <source>
        <dbReference type="EMBL" id="CAI6335028.1"/>
    </source>
</evidence>